<evidence type="ECO:0000256" key="1">
    <source>
        <dbReference type="ARBA" id="ARBA00004141"/>
    </source>
</evidence>
<evidence type="ECO:0000256" key="5">
    <source>
        <dbReference type="RuleBase" id="RU363041"/>
    </source>
</evidence>
<dbReference type="AlphaFoldDB" id="A0A7Y9IX97"/>
<keyword evidence="2 5" id="KW-0812">Transmembrane</keyword>
<keyword evidence="3 5" id="KW-1133">Transmembrane helix</keyword>
<comment type="caution">
    <text evidence="6">The sequence shown here is derived from an EMBL/GenBank/DDBJ whole genome shotgun (WGS) entry which is preliminary data.</text>
</comment>
<comment type="similarity">
    <text evidence="5">Belongs to the 4-toluene sulfonate uptake permease (TSUP) (TC 2.A.102) family.</text>
</comment>
<feature type="transmembrane region" description="Helical" evidence="5">
    <location>
        <begin position="30"/>
        <end position="50"/>
    </location>
</feature>
<feature type="transmembrane region" description="Helical" evidence="5">
    <location>
        <begin position="128"/>
        <end position="152"/>
    </location>
</feature>
<feature type="transmembrane region" description="Helical" evidence="5">
    <location>
        <begin position="194"/>
        <end position="215"/>
    </location>
</feature>
<comment type="subcellular location">
    <subcellularLocation>
        <location evidence="5">Cell membrane</location>
        <topology evidence="5">Multi-pass membrane protein</topology>
    </subcellularLocation>
    <subcellularLocation>
        <location evidence="1">Membrane</location>
        <topology evidence="1">Multi-pass membrane protein</topology>
    </subcellularLocation>
</comment>
<evidence type="ECO:0000313" key="7">
    <source>
        <dbReference type="Proteomes" id="UP000542125"/>
    </source>
</evidence>
<name>A0A7Y9IX97_9BURK</name>
<organism evidence="6 7">
    <name type="scientific">Pigmentiphaga litoralis</name>
    <dbReference type="NCBI Taxonomy" id="516702"/>
    <lineage>
        <taxon>Bacteria</taxon>
        <taxon>Pseudomonadati</taxon>
        <taxon>Pseudomonadota</taxon>
        <taxon>Betaproteobacteria</taxon>
        <taxon>Burkholderiales</taxon>
        <taxon>Alcaligenaceae</taxon>
        <taxon>Pigmentiphaga</taxon>
    </lineage>
</organism>
<accession>A0A7Y9IX97</accession>
<keyword evidence="5" id="KW-1003">Cell membrane</keyword>
<evidence type="ECO:0000313" key="6">
    <source>
        <dbReference type="EMBL" id="NYE84711.1"/>
    </source>
</evidence>
<feature type="transmembrane region" description="Helical" evidence="5">
    <location>
        <begin position="227"/>
        <end position="246"/>
    </location>
</feature>
<evidence type="ECO:0000256" key="4">
    <source>
        <dbReference type="ARBA" id="ARBA00023136"/>
    </source>
</evidence>
<proteinExistence type="inferred from homology"/>
<evidence type="ECO:0000256" key="2">
    <source>
        <dbReference type="ARBA" id="ARBA00022692"/>
    </source>
</evidence>
<protein>
    <recommendedName>
        <fullName evidence="5">Probable membrane transporter protein</fullName>
    </recommendedName>
</protein>
<dbReference type="InterPro" id="IPR002781">
    <property type="entry name" value="TM_pro_TauE-like"/>
</dbReference>
<sequence>MTTAIFATVAFLVLATSFMSGIFGMAGGMVLMGALLLMLPVASAMVLQSAMQLTSNGWRAILWRGHTEWRIVGRFAIGATLAFCAFLAVQLVPSRGVVLLILGISPFVALFVPPRFAPQAEAKWGAEICGFVCQTLQFLSGVTGPILDIFFVRSTTMDRRKVVATKATCQVLGHGSRLIYFGGIMNQQTVTLHWLQWAILLGCAVAGTSLSRVVLERMSDQQFRKWTRGIVLGVASVYLVQGVASFL</sequence>
<dbReference type="EMBL" id="JACBYR010000001">
    <property type="protein sequence ID" value="NYE84711.1"/>
    <property type="molecule type" value="Genomic_DNA"/>
</dbReference>
<dbReference type="RefSeq" id="WP_179588371.1">
    <property type="nucleotide sequence ID" value="NZ_JACBYR010000001.1"/>
</dbReference>
<feature type="transmembrane region" description="Helical" evidence="5">
    <location>
        <begin position="71"/>
        <end position="91"/>
    </location>
</feature>
<keyword evidence="4 5" id="KW-0472">Membrane</keyword>
<feature type="transmembrane region" description="Helical" evidence="5">
    <location>
        <begin position="97"/>
        <end position="116"/>
    </location>
</feature>
<dbReference type="GO" id="GO:0005886">
    <property type="term" value="C:plasma membrane"/>
    <property type="evidence" value="ECO:0007669"/>
    <property type="project" value="UniProtKB-SubCell"/>
</dbReference>
<gene>
    <name evidence="6" type="ORF">FHW18_003982</name>
</gene>
<keyword evidence="7" id="KW-1185">Reference proteome</keyword>
<reference evidence="6 7" key="1">
    <citation type="submission" date="2020-07" db="EMBL/GenBank/DDBJ databases">
        <title>Genomic Encyclopedia of Type Strains, Phase IV (KMG-V): Genome sequencing to study the core and pangenomes of soil and plant-associated prokaryotes.</title>
        <authorList>
            <person name="Whitman W."/>
        </authorList>
    </citation>
    <scope>NUCLEOTIDE SEQUENCE [LARGE SCALE GENOMIC DNA]</scope>
    <source>
        <strain evidence="6 7">SAS40</strain>
    </source>
</reference>
<dbReference type="Proteomes" id="UP000542125">
    <property type="component" value="Unassembled WGS sequence"/>
</dbReference>
<dbReference type="Pfam" id="PF01925">
    <property type="entry name" value="TauE"/>
    <property type="match status" value="1"/>
</dbReference>
<evidence type="ECO:0000256" key="3">
    <source>
        <dbReference type="ARBA" id="ARBA00022989"/>
    </source>
</evidence>